<dbReference type="PANTHER" id="PTHR23113:SF327">
    <property type="entry name" value="EXCHANGE PROTEIN DIRECTLY ACTIVATED BY CAMP, ISOFORM E"/>
    <property type="match status" value="1"/>
</dbReference>
<evidence type="ECO:0000259" key="8">
    <source>
        <dbReference type="PROSITE" id="PS50200"/>
    </source>
</evidence>
<sequence>MANFTEWIIAIDKRPIDRNVKDVELIAARLRRLDTFNRLPPSLLRDIANVAYYEDLERGVTILNQNDSGSSWYIVLGGSLEVRLITTSTQNAQNNTIEKTIITLTFLGVGATFTEAILGDVPRGAHIITKTTCELLRIQHRDFVDIKEKNKDIITELQMITKIKNGFEPTISKTSPPMPSQARRTSTPDCPNPAEPIVESPSVPMARAGWVLRTLLLNDESGTLRDRKTSGGRTIARRCASGSELVDWLMGLSPSLAPTRQIATGMWQALLEEGVIYHVNGEQAFRDKCILYNFWQDKEGSCSTATAQDIAEAEEHLEEALLALTRRAPDAILRYILRKQPLDRTSEDLEQIYEELLHLKPLHHLSNSVRRELAGVVMFEAHPRKTEILFHQGDEGKSWYIIIQGSVDVVIYGKGCVTSLYAGEDFGKLALVNNAPRAATIVTREDNCHFLRVDKDDFIRIMRDVEANTVRLKEHGKDVLVLERMVNCSSHQKFFQYMVIAGTPLKSLEYLLETRVSTGGLGGGTMDIDPCLEDFFLTHVVFMPTKTLVSELNKHFHMDSSNHDKDFILSCKRSVVQFVFRWVSVIRHVVFDDTGTMNFIQDLASEVESDSTMWSGLTEEASLMHHVMTHMKRYQDERTASAGQKWKLPPSGQPISLFSGPVDSRMRTMIRPSDDIIFRVYCADHTYCTLRFPVNATAEQIKTSAAEKLGLLVNPSDLLLVEVKSTGERVVFRDNDLSIPTGLTLNGRIFVSPKDHLDALTCISEQETYTEGMDFDLESFSAKELAFHMTLFDWDLFWSIHEYELVYHVVGRYRFQQITANLDVFLRRFNEIQYWVITEILLVTSLNKRVQILRKMIKLAAYCKEYRNINALFAVLMGLSNVAISRLSLTWDKLPSKSKKIYTELEALIDPSKNHRAYRQAVSKLQSPVIPFMPLLLKDMVFTHEGNKTVVDGLVNFEKMHMLAQTLRTLRYCRTRHLVLDPPTPKAESEVKSYVSCLRTMDNQRILTSMSQKLEPRRS</sequence>
<dbReference type="PROSITE" id="PS50186">
    <property type="entry name" value="DEP"/>
    <property type="match status" value="1"/>
</dbReference>
<dbReference type="AlphaFoldDB" id="A0A8D8WJL9"/>
<dbReference type="SUPFAM" id="SSF54236">
    <property type="entry name" value="Ubiquitin-like"/>
    <property type="match status" value="1"/>
</dbReference>
<dbReference type="InterPro" id="IPR018490">
    <property type="entry name" value="cNMP-bd_dom_sf"/>
</dbReference>
<dbReference type="GO" id="GO:0007265">
    <property type="term" value="P:Ras protein signal transduction"/>
    <property type="evidence" value="ECO:0007669"/>
    <property type="project" value="TreeGrafter"/>
</dbReference>
<dbReference type="PROSITE" id="PS50200">
    <property type="entry name" value="RA"/>
    <property type="match status" value="1"/>
</dbReference>
<dbReference type="GO" id="GO:0005085">
    <property type="term" value="F:guanyl-nucleotide exchange factor activity"/>
    <property type="evidence" value="ECO:0007669"/>
    <property type="project" value="UniProtKB-KW"/>
</dbReference>
<evidence type="ECO:0000256" key="4">
    <source>
        <dbReference type="SAM" id="MobiDB-lite"/>
    </source>
</evidence>
<dbReference type="Pfam" id="PF00617">
    <property type="entry name" value="RasGEF"/>
    <property type="match status" value="1"/>
</dbReference>
<dbReference type="SUPFAM" id="SSF48366">
    <property type="entry name" value="Ras GEF"/>
    <property type="match status" value="1"/>
</dbReference>
<feature type="domain" description="DEP" evidence="7">
    <location>
        <begin position="219"/>
        <end position="296"/>
    </location>
</feature>
<evidence type="ECO:0000256" key="3">
    <source>
        <dbReference type="PROSITE-ProRule" id="PRU00168"/>
    </source>
</evidence>
<dbReference type="Gene3D" id="1.10.840.10">
    <property type="entry name" value="Ras guanine-nucleotide exchange factors catalytic domain"/>
    <property type="match status" value="1"/>
</dbReference>
<dbReference type="InterPro" id="IPR000591">
    <property type="entry name" value="DEP_dom"/>
</dbReference>
<dbReference type="InterPro" id="IPR036388">
    <property type="entry name" value="WH-like_DNA-bd_sf"/>
</dbReference>
<dbReference type="GO" id="GO:0005886">
    <property type="term" value="C:plasma membrane"/>
    <property type="evidence" value="ECO:0007669"/>
    <property type="project" value="TreeGrafter"/>
</dbReference>
<dbReference type="PROSITE" id="PS50042">
    <property type="entry name" value="CNMP_BINDING_3"/>
    <property type="match status" value="2"/>
</dbReference>
<dbReference type="InterPro" id="IPR029071">
    <property type="entry name" value="Ubiquitin-like_domsf"/>
</dbReference>
<dbReference type="InterPro" id="IPR014710">
    <property type="entry name" value="RmlC-like_jellyroll"/>
</dbReference>
<feature type="domain" description="Cyclic nucleotide-binding" evidence="6">
    <location>
        <begin position="35"/>
        <end position="146"/>
    </location>
</feature>
<dbReference type="SMART" id="SM00100">
    <property type="entry name" value="cNMP"/>
    <property type="match status" value="2"/>
</dbReference>
<feature type="region of interest" description="Disordered" evidence="4">
    <location>
        <begin position="168"/>
        <end position="191"/>
    </location>
</feature>
<feature type="domain" description="N-terminal Ras-GEF" evidence="9">
    <location>
        <begin position="495"/>
        <end position="632"/>
    </location>
</feature>
<dbReference type="InterPro" id="IPR036964">
    <property type="entry name" value="RASGEF_cat_dom_sf"/>
</dbReference>
<dbReference type="PROSITE" id="PS50212">
    <property type="entry name" value="RASGEF_NTER"/>
    <property type="match status" value="1"/>
</dbReference>
<dbReference type="InterPro" id="IPR008937">
    <property type="entry name" value="Ras-like_GEF"/>
</dbReference>
<dbReference type="Gene3D" id="1.10.10.10">
    <property type="entry name" value="Winged helix-like DNA-binding domain superfamily/Winged helix DNA-binding domain"/>
    <property type="match status" value="1"/>
</dbReference>
<evidence type="ECO:0000259" key="7">
    <source>
        <dbReference type="PROSITE" id="PS50186"/>
    </source>
</evidence>
<dbReference type="SUPFAM" id="SSF46785">
    <property type="entry name" value="Winged helix' DNA-binding domain"/>
    <property type="match status" value="1"/>
</dbReference>
<organism evidence="10">
    <name type="scientific">Cacopsylla melanoneura</name>
    <dbReference type="NCBI Taxonomy" id="428564"/>
    <lineage>
        <taxon>Eukaryota</taxon>
        <taxon>Metazoa</taxon>
        <taxon>Ecdysozoa</taxon>
        <taxon>Arthropoda</taxon>
        <taxon>Hexapoda</taxon>
        <taxon>Insecta</taxon>
        <taxon>Pterygota</taxon>
        <taxon>Neoptera</taxon>
        <taxon>Paraneoptera</taxon>
        <taxon>Hemiptera</taxon>
        <taxon>Sternorrhyncha</taxon>
        <taxon>Psylloidea</taxon>
        <taxon>Psyllidae</taxon>
        <taxon>Psyllinae</taxon>
        <taxon>Cacopsylla</taxon>
    </lineage>
</organism>
<proteinExistence type="inferred from homology"/>
<dbReference type="CDD" id="cd00038">
    <property type="entry name" value="CAP_ED"/>
    <property type="match status" value="2"/>
</dbReference>
<dbReference type="PANTHER" id="PTHR23113">
    <property type="entry name" value="GUANINE NUCLEOTIDE EXCHANGE FACTOR"/>
    <property type="match status" value="1"/>
</dbReference>
<dbReference type="SUPFAM" id="SSF51206">
    <property type="entry name" value="cAMP-binding domain-like"/>
    <property type="match status" value="2"/>
</dbReference>
<evidence type="ECO:0000259" key="5">
    <source>
        <dbReference type="PROSITE" id="PS50009"/>
    </source>
</evidence>
<dbReference type="InterPro" id="IPR001895">
    <property type="entry name" value="RASGEF_cat_dom"/>
</dbReference>
<feature type="domain" description="Ras-associating" evidence="8">
    <location>
        <begin position="674"/>
        <end position="756"/>
    </location>
</feature>
<dbReference type="EMBL" id="HBUF01196889">
    <property type="protein sequence ID" value="CAG6660398.1"/>
    <property type="molecule type" value="Transcribed_RNA"/>
</dbReference>
<dbReference type="EMBL" id="HBUF01196887">
    <property type="protein sequence ID" value="CAG6660390.1"/>
    <property type="molecule type" value="Transcribed_RNA"/>
</dbReference>
<dbReference type="PRINTS" id="PR00103">
    <property type="entry name" value="CAMPKINASE"/>
</dbReference>
<dbReference type="InterPro" id="IPR019804">
    <property type="entry name" value="Ras_G-nucl-exch_fac_CS"/>
</dbReference>
<dbReference type="InterPro" id="IPR000595">
    <property type="entry name" value="cNMP-bd_dom"/>
</dbReference>
<dbReference type="InterPro" id="IPR000159">
    <property type="entry name" value="RA_dom"/>
</dbReference>
<evidence type="ECO:0000313" key="10">
    <source>
        <dbReference type="EMBL" id="CAG6660394.1"/>
    </source>
</evidence>
<dbReference type="InterPro" id="IPR036390">
    <property type="entry name" value="WH_DNA-bd_sf"/>
</dbReference>
<dbReference type="Pfam" id="PF00027">
    <property type="entry name" value="cNMP_binding"/>
    <property type="match status" value="2"/>
</dbReference>
<name>A0A8D8WJL9_9HEMI</name>
<evidence type="ECO:0000259" key="9">
    <source>
        <dbReference type="PROSITE" id="PS50212"/>
    </source>
</evidence>
<dbReference type="SMART" id="SM00147">
    <property type="entry name" value="RasGEF"/>
    <property type="match status" value="1"/>
</dbReference>
<dbReference type="Gene3D" id="1.10.8.1240">
    <property type="match status" value="1"/>
</dbReference>
<dbReference type="EMBL" id="HBUF01196888">
    <property type="protein sequence ID" value="CAG6660394.1"/>
    <property type="molecule type" value="Transcribed_RNA"/>
</dbReference>
<feature type="domain" description="Ras-GEF" evidence="5">
    <location>
        <begin position="781"/>
        <end position="1017"/>
    </location>
</feature>
<dbReference type="PROSITE" id="PS50009">
    <property type="entry name" value="RASGEF_CAT"/>
    <property type="match status" value="1"/>
</dbReference>
<dbReference type="SMART" id="SM00049">
    <property type="entry name" value="DEP"/>
    <property type="match status" value="1"/>
</dbReference>
<evidence type="ECO:0000259" key="6">
    <source>
        <dbReference type="PROSITE" id="PS50042"/>
    </source>
</evidence>
<dbReference type="Pfam" id="PF00610">
    <property type="entry name" value="DEP"/>
    <property type="match status" value="1"/>
</dbReference>
<dbReference type="PROSITE" id="PS00720">
    <property type="entry name" value="RASGEF"/>
    <property type="match status" value="1"/>
</dbReference>
<protein>
    <submittedName>
        <fullName evidence="10">Rap guanine nucleotide exchange factor 4</fullName>
    </submittedName>
</protein>
<dbReference type="Gene3D" id="3.10.20.90">
    <property type="entry name" value="Phosphatidylinositol 3-kinase Catalytic Subunit, Chain A, domain 1"/>
    <property type="match status" value="1"/>
</dbReference>
<keyword evidence="2 3" id="KW-0344">Guanine-nucleotide releasing factor</keyword>
<reference evidence="10" key="1">
    <citation type="submission" date="2021-05" db="EMBL/GenBank/DDBJ databases">
        <authorList>
            <person name="Alioto T."/>
            <person name="Alioto T."/>
            <person name="Gomez Garrido J."/>
        </authorList>
    </citation>
    <scope>NUCLEOTIDE SEQUENCE</scope>
</reference>
<dbReference type="CDD" id="cd00155">
    <property type="entry name" value="RasGEF"/>
    <property type="match status" value="1"/>
</dbReference>
<feature type="domain" description="Cyclic nucleotide-binding" evidence="6">
    <location>
        <begin position="361"/>
        <end position="462"/>
    </location>
</feature>
<dbReference type="InterPro" id="IPR000651">
    <property type="entry name" value="Ras-like_Gua-exchang_fac_N"/>
</dbReference>
<comment type="similarity">
    <text evidence="1">Belongs to the RAPGEF2 family.</text>
</comment>
<dbReference type="InterPro" id="IPR023578">
    <property type="entry name" value="Ras_GEF_dom_sf"/>
</dbReference>
<evidence type="ECO:0000256" key="2">
    <source>
        <dbReference type="ARBA" id="ARBA00022658"/>
    </source>
</evidence>
<dbReference type="Gene3D" id="2.60.120.10">
    <property type="entry name" value="Jelly Rolls"/>
    <property type="match status" value="2"/>
</dbReference>
<dbReference type="FunFam" id="1.10.840.10:FF:000002">
    <property type="entry name" value="Rap guanine nucleotide exchange factor 4"/>
    <property type="match status" value="1"/>
</dbReference>
<dbReference type="Gene3D" id="1.20.870.10">
    <property type="entry name" value="Son of sevenless (SoS) protein Chain: S domain 1"/>
    <property type="match status" value="1"/>
</dbReference>
<evidence type="ECO:0000256" key="1">
    <source>
        <dbReference type="ARBA" id="ARBA00010829"/>
    </source>
</evidence>
<accession>A0A8D8WJL9</accession>